<evidence type="ECO:0000313" key="1">
    <source>
        <dbReference type="EnsemblPlants" id="KQL10904"/>
    </source>
</evidence>
<keyword evidence="2" id="KW-1185">Reference proteome</keyword>
<reference evidence="1" key="2">
    <citation type="submission" date="2018-08" db="UniProtKB">
        <authorList>
            <consortium name="EnsemblPlants"/>
        </authorList>
    </citation>
    <scope>IDENTIFICATION</scope>
    <source>
        <strain evidence="1">Yugu1</strain>
    </source>
</reference>
<sequence>DFLYFLRLRSRKARIFRYLRFHILVTRRSIGIRRNHNFFPLHIKR</sequence>
<dbReference type="Proteomes" id="UP000004995">
    <property type="component" value="Unassembled WGS sequence"/>
</dbReference>
<dbReference type="eggNOG" id="ENOG502R7GE">
    <property type="taxonomic scope" value="Eukaryota"/>
</dbReference>
<accession>K3Y3L6</accession>
<dbReference type="EnsemblPlants" id="KQL10904">
    <property type="protein sequence ID" value="KQL10904"/>
    <property type="gene ID" value="SETIT_008803mg"/>
</dbReference>
<proteinExistence type="predicted"/>
<dbReference type="Gramene" id="KQL10904">
    <property type="protein sequence ID" value="KQL10904"/>
    <property type="gene ID" value="SETIT_008803mg"/>
</dbReference>
<dbReference type="EMBL" id="AGNK02002542">
    <property type="status" value="NOT_ANNOTATED_CDS"/>
    <property type="molecule type" value="Genomic_DNA"/>
</dbReference>
<evidence type="ECO:0000313" key="2">
    <source>
        <dbReference type="Proteomes" id="UP000004995"/>
    </source>
</evidence>
<dbReference type="HOGENOM" id="CLU_213582_0_0_1"/>
<reference evidence="2" key="1">
    <citation type="journal article" date="2012" name="Nat. Biotechnol.">
        <title>Reference genome sequence of the model plant Setaria.</title>
        <authorList>
            <person name="Bennetzen J.L."/>
            <person name="Schmutz J."/>
            <person name="Wang H."/>
            <person name="Percifield R."/>
            <person name="Hawkins J."/>
            <person name="Pontaroli A.C."/>
            <person name="Estep M."/>
            <person name="Feng L."/>
            <person name="Vaughn J.N."/>
            <person name="Grimwood J."/>
            <person name="Jenkins J."/>
            <person name="Barry K."/>
            <person name="Lindquist E."/>
            <person name="Hellsten U."/>
            <person name="Deshpande S."/>
            <person name="Wang X."/>
            <person name="Wu X."/>
            <person name="Mitros T."/>
            <person name="Triplett J."/>
            <person name="Yang X."/>
            <person name="Ye C.Y."/>
            <person name="Mauro-Herrera M."/>
            <person name="Wang L."/>
            <person name="Li P."/>
            <person name="Sharma M."/>
            <person name="Sharma R."/>
            <person name="Ronald P.C."/>
            <person name="Panaud O."/>
            <person name="Kellogg E.A."/>
            <person name="Brutnell T.P."/>
            <person name="Doust A.N."/>
            <person name="Tuskan G.A."/>
            <person name="Rokhsar D."/>
            <person name="Devos K.M."/>
        </authorList>
    </citation>
    <scope>NUCLEOTIDE SEQUENCE [LARGE SCALE GENOMIC DNA]</scope>
    <source>
        <strain evidence="2">cv. Yugu1</strain>
    </source>
</reference>
<dbReference type="AlphaFoldDB" id="K3Y3L6"/>
<dbReference type="InParanoid" id="K3Y3L6"/>
<protein>
    <submittedName>
        <fullName evidence="1">Uncharacterized protein</fullName>
    </submittedName>
</protein>
<organism evidence="1 2">
    <name type="scientific">Setaria italica</name>
    <name type="common">Foxtail millet</name>
    <name type="synonym">Panicum italicum</name>
    <dbReference type="NCBI Taxonomy" id="4555"/>
    <lineage>
        <taxon>Eukaryota</taxon>
        <taxon>Viridiplantae</taxon>
        <taxon>Streptophyta</taxon>
        <taxon>Embryophyta</taxon>
        <taxon>Tracheophyta</taxon>
        <taxon>Spermatophyta</taxon>
        <taxon>Magnoliopsida</taxon>
        <taxon>Liliopsida</taxon>
        <taxon>Poales</taxon>
        <taxon>Poaceae</taxon>
        <taxon>PACMAD clade</taxon>
        <taxon>Panicoideae</taxon>
        <taxon>Panicodae</taxon>
        <taxon>Paniceae</taxon>
        <taxon>Cenchrinae</taxon>
        <taxon>Setaria</taxon>
    </lineage>
</organism>
<name>K3Y3L6_SETIT</name>